<dbReference type="EMBL" id="CM007903">
    <property type="protein sequence ID" value="OTF96967.1"/>
    <property type="molecule type" value="Genomic_DNA"/>
</dbReference>
<keyword evidence="5" id="KW-1185">Reference proteome</keyword>
<dbReference type="InterPro" id="IPR001810">
    <property type="entry name" value="F-box_dom"/>
</dbReference>
<dbReference type="Gene3D" id="1.20.1280.50">
    <property type="match status" value="1"/>
</dbReference>
<dbReference type="OMA" id="KAHICIS"/>
<keyword evidence="1" id="KW-0472">Membrane</keyword>
<dbReference type="InterPro" id="IPR032675">
    <property type="entry name" value="LRR_dom_sf"/>
</dbReference>
<dbReference type="Pfam" id="PF00646">
    <property type="entry name" value="F-box"/>
    <property type="match status" value="1"/>
</dbReference>
<reference evidence="3" key="3">
    <citation type="submission" date="2020-06" db="EMBL/GenBank/DDBJ databases">
        <title>Helianthus annuus Genome sequencing and assembly Release 2.</title>
        <authorList>
            <person name="Gouzy J."/>
            <person name="Langlade N."/>
            <person name="Munos S."/>
        </authorList>
    </citation>
    <scope>NUCLEOTIDE SEQUENCE</scope>
    <source>
        <tissue evidence="3">Leaves</tissue>
    </source>
</reference>
<dbReference type="EMBL" id="MNCJ02000329">
    <property type="protein sequence ID" value="KAF5767285.1"/>
    <property type="molecule type" value="Genomic_DNA"/>
</dbReference>
<keyword evidence="1" id="KW-1133">Transmembrane helix</keyword>
<evidence type="ECO:0000313" key="4">
    <source>
        <dbReference type="EMBL" id="OTF96967.1"/>
    </source>
</evidence>
<dbReference type="InterPro" id="IPR053781">
    <property type="entry name" value="F-box_AtFBL13-like"/>
</dbReference>
<accession>A0A251SDQ5</accession>
<dbReference type="Pfam" id="PF24758">
    <property type="entry name" value="LRR_At5g56370"/>
    <property type="match status" value="1"/>
</dbReference>
<dbReference type="InParanoid" id="A0A251SDQ5"/>
<organism evidence="4 5">
    <name type="scientific">Helianthus annuus</name>
    <name type="common">Common sunflower</name>
    <dbReference type="NCBI Taxonomy" id="4232"/>
    <lineage>
        <taxon>Eukaryota</taxon>
        <taxon>Viridiplantae</taxon>
        <taxon>Streptophyta</taxon>
        <taxon>Embryophyta</taxon>
        <taxon>Tracheophyta</taxon>
        <taxon>Spermatophyta</taxon>
        <taxon>Magnoliopsida</taxon>
        <taxon>eudicotyledons</taxon>
        <taxon>Gunneridae</taxon>
        <taxon>Pentapetalae</taxon>
        <taxon>asterids</taxon>
        <taxon>campanulids</taxon>
        <taxon>Asterales</taxon>
        <taxon>Asteraceae</taxon>
        <taxon>Asteroideae</taxon>
        <taxon>Heliantheae alliance</taxon>
        <taxon>Heliantheae</taxon>
        <taxon>Helianthus</taxon>
    </lineage>
</organism>
<dbReference type="STRING" id="4232.A0A251SDQ5"/>
<dbReference type="Proteomes" id="UP000215914">
    <property type="component" value="Chromosome 14"/>
</dbReference>
<feature type="transmembrane region" description="Helical" evidence="1">
    <location>
        <begin position="326"/>
        <end position="345"/>
    </location>
</feature>
<dbReference type="PANTHER" id="PTHR32212:SF260">
    <property type="entry name" value="LEUCINE-RICH REPEAT DOMAIN SUPERFAMILY, F-BOX-LIKE DOMAIN SUPERFAMILY"/>
    <property type="match status" value="1"/>
</dbReference>
<dbReference type="PROSITE" id="PS50181">
    <property type="entry name" value="FBOX"/>
    <property type="match status" value="1"/>
</dbReference>
<dbReference type="Gramene" id="mRNA:HanXRQr2_Chr14g0622511">
    <property type="protein sequence ID" value="CDS:HanXRQr2_Chr14g0622511.1"/>
    <property type="gene ID" value="HanXRQr2_Chr14g0622511"/>
</dbReference>
<name>A0A251SDQ5_HELAN</name>
<dbReference type="CDD" id="cd22160">
    <property type="entry name" value="F-box_AtFBL13-like"/>
    <property type="match status" value="1"/>
</dbReference>
<feature type="domain" description="F-box" evidence="2">
    <location>
        <begin position="5"/>
        <end position="58"/>
    </location>
</feature>
<protein>
    <submittedName>
        <fullName evidence="3">F-box domain, leucine-rich repeat domain superfamily, F-box-like domain superfamily</fullName>
    </submittedName>
    <submittedName>
        <fullName evidence="4">Putative F-box domain, Leucine-rich repeat domain, L domain-like protein</fullName>
    </submittedName>
</protein>
<evidence type="ECO:0000256" key="1">
    <source>
        <dbReference type="SAM" id="Phobius"/>
    </source>
</evidence>
<evidence type="ECO:0000259" key="2">
    <source>
        <dbReference type="PROSITE" id="PS50181"/>
    </source>
</evidence>
<dbReference type="SUPFAM" id="SSF52047">
    <property type="entry name" value="RNI-like"/>
    <property type="match status" value="1"/>
</dbReference>
<dbReference type="InterPro" id="IPR055411">
    <property type="entry name" value="LRR_FXL15/At3g58940/PEG3-like"/>
</dbReference>
<evidence type="ECO:0000313" key="3">
    <source>
        <dbReference type="EMBL" id="KAF5767285.1"/>
    </source>
</evidence>
<dbReference type="PANTHER" id="PTHR32212">
    <property type="entry name" value="CYCLIN-LIKE F-BOX"/>
    <property type="match status" value="1"/>
</dbReference>
<reference evidence="3 5" key="1">
    <citation type="journal article" date="2017" name="Nature">
        <title>The sunflower genome provides insights into oil metabolism, flowering and Asterid evolution.</title>
        <authorList>
            <person name="Badouin H."/>
            <person name="Gouzy J."/>
            <person name="Grassa C.J."/>
            <person name="Murat F."/>
            <person name="Staton S.E."/>
            <person name="Cottret L."/>
            <person name="Lelandais-Briere C."/>
            <person name="Owens G.L."/>
            <person name="Carrere S."/>
            <person name="Mayjonade B."/>
            <person name="Legrand L."/>
            <person name="Gill N."/>
            <person name="Kane N.C."/>
            <person name="Bowers J.E."/>
            <person name="Hubner S."/>
            <person name="Bellec A."/>
            <person name="Berard A."/>
            <person name="Berges H."/>
            <person name="Blanchet N."/>
            <person name="Boniface M.C."/>
            <person name="Brunel D."/>
            <person name="Catrice O."/>
            <person name="Chaidir N."/>
            <person name="Claudel C."/>
            <person name="Donnadieu C."/>
            <person name="Faraut T."/>
            <person name="Fievet G."/>
            <person name="Helmstetter N."/>
            <person name="King M."/>
            <person name="Knapp S.J."/>
            <person name="Lai Z."/>
            <person name="Le Paslier M.C."/>
            <person name="Lippi Y."/>
            <person name="Lorenzon L."/>
            <person name="Mandel J.R."/>
            <person name="Marage G."/>
            <person name="Marchand G."/>
            <person name="Marquand E."/>
            <person name="Bret-Mestries E."/>
            <person name="Morien E."/>
            <person name="Nambeesan S."/>
            <person name="Nguyen T."/>
            <person name="Pegot-Espagnet P."/>
            <person name="Pouilly N."/>
            <person name="Raftis F."/>
            <person name="Sallet E."/>
            <person name="Schiex T."/>
            <person name="Thomas J."/>
            <person name="Vandecasteele C."/>
            <person name="Vares D."/>
            <person name="Vear F."/>
            <person name="Vautrin S."/>
            <person name="Crespi M."/>
            <person name="Mangin B."/>
            <person name="Burke J.M."/>
            <person name="Salse J."/>
            <person name="Munos S."/>
            <person name="Vincourt P."/>
            <person name="Rieseberg L.H."/>
            <person name="Langlade N.B."/>
        </authorList>
    </citation>
    <scope>NUCLEOTIDE SEQUENCE [LARGE SCALE GENOMIC DNA]</scope>
    <source>
        <strain evidence="5">cv. SF193</strain>
        <tissue evidence="3">Leaves</tissue>
    </source>
</reference>
<sequence>MNVEDDRLSSLPDDLIHKILSFIGTEHAIQTSVLSSRWRFIWTSMPYLNLSHDDFFRLPTFSKFFTRVLSDRNNQSDMTSVKLSVHGHGTYLVVKQIMAYAFSHNIQQLNLGFSCNIDFEFPLCLFRSRSLKHLSLTTEDFSSNGYRRKFSFTYVFKATSTWDLPALTTLYIHDVYLCYDENTDELFIDLFSKCANLKNLTLKGCYTKGFTGLSICLPLLTELTLETEYGSVEVFNIVAPQLKNLTIRSFISESHEYLISAPHLVFLDYKGWSCLQLSTNAFLSLEKAHICISYSTYAHQVLRLLQQIRNVKFLTLNLEVVEVIASLYRVRLTMIFNLISFLIILKKKTM</sequence>
<dbReference type="InterPro" id="IPR036047">
    <property type="entry name" value="F-box-like_dom_sf"/>
</dbReference>
<reference evidence="4" key="2">
    <citation type="submission" date="2017-02" db="EMBL/GenBank/DDBJ databases">
        <title>Sunflower complete genome.</title>
        <authorList>
            <person name="Langlade N."/>
            <person name="Munos S."/>
        </authorList>
    </citation>
    <scope>NUCLEOTIDE SEQUENCE [LARGE SCALE GENOMIC DNA]</scope>
    <source>
        <tissue evidence="4">Leaves</tissue>
    </source>
</reference>
<evidence type="ECO:0000313" key="5">
    <source>
        <dbReference type="Proteomes" id="UP000215914"/>
    </source>
</evidence>
<dbReference type="SUPFAM" id="SSF81383">
    <property type="entry name" value="F-box domain"/>
    <property type="match status" value="1"/>
</dbReference>
<dbReference type="SMART" id="SM00256">
    <property type="entry name" value="FBOX"/>
    <property type="match status" value="1"/>
</dbReference>
<gene>
    <name evidence="4" type="ORF">HannXRQ_Chr14g0429351</name>
    <name evidence="3" type="ORF">HanXRQr2_Chr14g0622511</name>
</gene>
<keyword evidence="1" id="KW-0812">Transmembrane</keyword>
<proteinExistence type="predicted"/>
<dbReference type="Gene3D" id="3.80.10.10">
    <property type="entry name" value="Ribonuclease Inhibitor"/>
    <property type="match status" value="1"/>
</dbReference>
<dbReference type="AlphaFoldDB" id="A0A251SDQ5"/>